<protein>
    <submittedName>
        <fullName evidence="9">Acyltransferase</fullName>
    </submittedName>
</protein>
<comment type="caution">
    <text evidence="9">The sequence shown here is derived from an EMBL/GenBank/DDBJ whole genome shotgun (WGS) entry which is preliminary data.</text>
</comment>
<feature type="domain" description="Acyltransferase 3" evidence="8">
    <location>
        <begin position="29"/>
        <end position="323"/>
    </location>
</feature>
<feature type="transmembrane region" description="Helical" evidence="7">
    <location>
        <begin position="109"/>
        <end position="130"/>
    </location>
</feature>
<evidence type="ECO:0000256" key="1">
    <source>
        <dbReference type="ARBA" id="ARBA00004651"/>
    </source>
</evidence>
<gene>
    <name evidence="9" type="ORF">KDL28_31440</name>
</gene>
<comment type="similarity">
    <text evidence="2">Belongs to the acyltransferase 3 family.</text>
</comment>
<feature type="transmembrane region" description="Helical" evidence="7">
    <location>
        <begin position="198"/>
        <end position="214"/>
    </location>
</feature>
<keyword evidence="6 7" id="KW-0472">Membrane</keyword>
<keyword evidence="10" id="KW-1185">Reference proteome</keyword>
<proteinExistence type="inferred from homology"/>
<dbReference type="Proteomes" id="UP001165283">
    <property type="component" value="Unassembled WGS sequence"/>
</dbReference>
<keyword evidence="9" id="KW-0808">Transferase</keyword>
<dbReference type="Pfam" id="PF01757">
    <property type="entry name" value="Acyl_transf_3"/>
    <property type="match status" value="1"/>
</dbReference>
<comment type="subcellular location">
    <subcellularLocation>
        <location evidence="1">Cell membrane</location>
        <topology evidence="1">Multi-pass membrane protein</topology>
    </subcellularLocation>
</comment>
<evidence type="ECO:0000256" key="5">
    <source>
        <dbReference type="ARBA" id="ARBA00022989"/>
    </source>
</evidence>
<evidence type="ECO:0000313" key="9">
    <source>
        <dbReference type="EMBL" id="MCO1659593.1"/>
    </source>
</evidence>
<dbReference type="PANTHER" id="PTHR40074">
    <property type="entry name" value="O-ACETYLTRANSFERASE WECH"/>
    <property type="match status" value="1"/>
</dbReference>
<evidence type="ECO:0000256" key="7">
    <source>
        <dbReference type="SAM" id="Phobius"/>
    </source>
</evidence>
<dbReference type="GO" id="GO:0016746">
    <property type="term" value="F:acyltransferase activity"/>
    <property type="evidence" value="ECO:0007669"/>
    <property type="project" value="UniProtKB-KW"/>
</dbReference>
<keyword evidence="9" id="KW-0012">Acyltransferase</keyword>
<feature type="transmembrane region" description="Helical" evidence="7">
    <location>
        <begin position="175"/>
        <end position="192"/>
    </location>
</feature>
<feature type="transmembrane region" description="Helical" evidence="7">
    <location>
        <begin position="36"/>
        <end position="54"/>
    </location>
</feature>
<reference evidence="9" key="1">
    <citation type="submission" date="2021-04" db="EMBL/GenBank/DDBJ databases">
        <title>Pseudonocardia sp. nov., isolated from sandy soil of mangrove forest.</title>
        <authorList>
            <person name="Zan Z."/>
            <person name="Huang R."/>
            <person name="Liu W."/>
        </authorList>
    </citation>
    <scope>NUCLEOTIDE SEQUENCE</scope>
    <source>
        <strain evidence="9">S2-4</strain>
    </source>
</reference>
<evidence type="ECO:0000259" key="8">
    <source>
        <dbReference type="Pfam" id="PF01757"/>
    </source>
</evidence>
<organism evidence="9 10">
    <name type="scientific">Pseudonocardia humida</name>
    <dbReference type="NCBI Taxonomy" id="2800819"/>
    <lineage>
        <taxon>Bacteria</taxon>
        <taxon>Bacillati</taxon>
        <taxon>Actinomycetota</taxon>
        <taxon>Actinomycetes</taxon>
        <taxon>Pseudonocardiales</taxon>
        <taxon>Pseudonocardiaceae</taxon>
        <taxon>Pseudonocardia</taxon>
    </lineage>
</organism>
<keyword evidence="3" id="KW-1003">Cell membrane</keyword>
<dbReference type="EMBL" id="JAGSOV010000069">
    <property type="protein sequence ID" value="MCO1659593.1"/>
    <property type="molecule type" value="Genomic_DNA"/>
</dbReference>
<dbReference type="InterPro" id="IPR002656">
    <property type="entry name" value="Acyl_transf_3_dom"/>
</dbReference>
<evidence type="ECO:0000256" key="4">
    <source>
        <dbReference type="ARBA" id="ARBA00022692"/>
    </source>
</evidence>
<name>A0ABT1A9A6_9PSEU</name>
<feature type="transmembrane region" description="Helical" evidence="7">
    <location>
        <begin position="253"/>
        <end position="272"/>
    </location>
</feature>
<feature type="transmembrane region" description="Helical" evidence="7">
    <location>
        <begin position="74"/>
        <end position="97"/>
    </location>
</feature>
<feature type="transmembrane region" description="Helical" evidence="7">
    <location>
        <begin position="226"/>
        <end position="247"/>
    </location>
</feature>
<keyword evidence="5 7" id="KW-1133">Transmembrane helix</keyword>
<evidence type="ECO:0000256" key="2">
    <source>
        <dbReference type="ARBA" id="ARBA00007400"/>
    </source>
</evidence>
<evidence type="ECO:0000256" key="6">
    <source>
        <dbReference type="ARBA" id="ARBA00023136"/>
    </source>
</evidence>
<dbReference type="RefSeq" id="WP_252444434.1">
    <property type="nucleotide sequence ID" value="NZ_JAGSOV010000069.1"/>
</dbReference>
<dbReference type="PANTHER" id="PTHR40074:SF4">
    <property type="entry name" value="INNER MEMBRANE PROTEIN YCFT"/>
    <property type="match status" value="1"/>
</dbReference>
<evidence type="ECO:0000256" key="3">
    <source>
        <dbReference type="ARBA" id="ARBA00022475"/>
    </source>
</evidence>
<feature type="transmembrane region" description="Helical" evidence="7">
    <location>
        <begin position="150"/>
        <end position="168"/>
    </location>
</feature>
<feature type="transmembrane region" description="Helical" evidence="7">
    <location>
        <begin position="292"/>
        <end position="310"/>
    </location>
</feature>
<sequence length="434" mass="46459">MTSRAPGTTTSRPAAEVRPGASAADRTLWADAAKGLCILLVVSWHVIWKHYLYVDWALPVPLPEAWSVFGRMLLPMRMPLFFAISGMFAASAVARPWSVVARTRVARFLYLYAIWLLIHTAVMAPIPMPFDTEIARNGSQFLEQLTVTPTALWYLMALAVYFVIAKLVRTVPAAPVLALAFALSAASAANWIDSPGNRGVLYQNLLFFLAGLYLRRRVESLATGTSWLRVGITGAGFAVVLAAMLALDAKETPGVWPVAGAVAAVFGITVMAKVARWRWLGGPMAALGRQTLPIYVIHMPALVLAHWALLGPLGAGPLPVRFGLALLEPVLLTAALVGVSLGLHALLQRVRAGWLFELPGAKPAAVADPSPAALPVADPTVPIPVVPIGVVRASWPDDDVTMPVYASIGAPTADALTMPMPRVRARPAYAARTR</sequence>
<keyword evidence="4 7" id="KW-0812">Transmembrane</keyword>
<evidence type="ECO:0000313" key="10">
    <source>
        <dbReference type="Proteomes" id="UP001165283"/>
    </source>
</evidence>
<feature type="transmembrane region" description="Helical" evidence="7">
    <location>
        <begin position="322"/>
        <end position="347"/>
    </location>
</feature>
<accession>A0ABT1A9A6</accession>